<protein>
    <submittedName>
        <fullName evidence="2">Uncharacterized protein</fullName>
    </submittedName>
</protein>
<name>A0A821XVT7_9BILA</name>
<dbReference type="Proteomes" id="UP000663873">
    <property type="component" value="Unassembled WGS sequence"/>
</dbReference>
<evidence type="ECO:0000313" key="3">
    <source>
        <dbReference type="Proteomes" id="UP000663873"/>
    </source>
</evidence>
<dbReference type="AlphaFoldDB" id="A0A821XVT7"/>
<accession>A0A821XVT7</accession>
<feature type="chain" id="PRO_5032690423" evidence="1">
    <location>
        <begin position="21"/>
        <end position="55"/>
    </location>
</feature>
<organism evidence="2 3">
    <name type="scientific">Rotaria socialis</name>
    <dbReference type="NCBI Taxonomy" id="392032"/>
    <lineage>
        <taxon>Eukaryota</taxon>
        <taxon>Metazoa</taxon>
        <taxon>Spiralia</taxon>
        <taxon>Gnathifera</taxon>
        <taxon>Rotifera</taxon>
        <taxon>Eurotatoria</taxon>
        <taxon>Bdelloidea</taxon>
        <taxon>Philodinida</taxon>
        <taxon>Philodinidae</taxon>
        <taxon>Rotaria</taxon>
    </lineage>
</organism>
<feature type="non-terminal residue" evidence="2">
    <location>
        <position position="55"/>
    </location>
</feature>
<proteinExistence type="predicted"/>
<evidence type="ECO:0000313" key="2">
    <source>
        <dbReference type="EMBL" id="CAF4948240.1"/>
    </source>
</evidence>
<comment type="caution">
    <text evidence="2">The sequence shown here is derived from an EMBL/GenBank/DDBJ whole genome shotgun (WGS) entry which is preliminary data.</text>
</comment>
<keyword evidence="3" id="KW-1185">Reference proteome</keyword>
<dbReference type="EMBL" id="CAJOBP010091240">
    <property type="protein sequence ID" value="CAF4948240.1"/>
    <property type="molecule type" value="Genomic_DNA"/>
</dbReference>
<reference evidence="2" key="1">
    <citation type="submission" date="2021-02" db="EMBL/GenBank/DDBJ databases">
        <authorList>
            <person name="Nowell W R."/>
        </authorList>
    </citation>
    <scope>NUCLEOTIDE SEQUENCE</scope>
</reference>
<gene>
    <name evidence="2" type="ORF">UJA718_LOCUS47630</name>
</gene>
<sequence length="55" mass="5938">MQIFILSIVLLFAVVSLGQGAIPACIQEKIDSVLAGPVWNPPATITKYSYDDKTT</sequence>
<feature type="signal peptide" evidence="1">
    <location>
        <begin position="1"/>
        <end position="20"/>
    </location>
</feature>
<keyword evidence="1" id="KW-0732">Signal</keyword>
<evidence type="ECO:0000256" key="1">
    <source>
        <dbReference type="SAM" id="SignalP"/>
    </source>
</evidence>